<dbReference type="Pfam" id="PF04755">
    <property type="entry name" value="PAP_fibrillin"/>
    <property type="match status" value="1"/>
</dbReference>
<feature type="compositionally biased region" description="Low complexity" evidence="4">
    <location>
        <begin position="36"/>
        <end position="47"/>
    </location>
</feature>
<evidence type="ECO:0000256" key="4">
    <source>
        <dbReference type="SAM" id="MobiDB-lite"/>
    </source>
</evidence>
<accession>A0A1D1XIT7</accession>
<reference evidence="6" key="1">
    <citation type="submission" date="2015-07" db="EMBL/GenBank/DDBJ databases">
        <title>Transcriptome Assembly of Anthurium amnicola.</title>
        <authorList>
            <person name="Suzuki J."/>
        </authorList>
    </citation>
    <scope>NUCLEOTIDE SEQUENCE</scope>
</reference>
<gene>
    <name evidence="6" type="primary">PAP12_5</name>
    <name evidence="6" type="ORF">g.41531</name>
</gene>
<feature type="region of interest" description="Disordered" evidence="4">
    <location>
        <begin position="36"/>
        <end position="75"/>
    </location>
</feature>
<protein>
    <submittedName>
        <fullName evidence="6">Putative plastid-lipid-associated protein 12, chloroplastic</fullName>
    </submittedName>
</protein>
<comment type="subcellular location">
    <subcellularLocation>
        <location evidence="1">Plastid</location>
    </subcellularLocation>
</comment>
<proteinExistence type="predicted"/>
<dbReference type="EMBL" id="GDJX01025626">
    <property type="protein sequence ID" value="JAT42310.1"/>
    <property type="molecule type" value="Transcribed_RNA"/>
</dbReference>
<name>A0A1D1XIT7_9ARAE</name>
<dbReference type="AlphaFoldDB" id="A0A1D1XIT7"/>
<feature type="domain" description="Plastid lipid-associated protein/fibrillin conserved" evidence="5">
    <location>
        <begin position="95"/>
        <end position="269"/>
    </location>
</feature>
<dbReference type="PANTHER" id="PTHR31906">
    <property type="entry name" value="PLASTID-LIPID-ASSOCIATED PROTEIN 4, CHLOROPLASTIC-RELATED"/>
    <property type="match status" value="1"/>
</dbReference>
<evidence type="ECO:0000313" key="6">
    <source>
        <dbReference type="EMBL" id="JAT42310.1"/>
    </source>
</evidence>
<organism evidence="6">
    <name type="scientific">Anthurium amnicola</name>
    <dbReference type="NCBI Taxonomy" id="1678845"/>
    <lineage>
        <taxon>Eukaryota</taxon>
        <taxon>Viridiplantae</taxon>
        <taxon>Streptophyta</taxon>
        <taxon>Embryophyta</taxon>
        <taxon>Tracheophyta</taxon>
        <taxon>Spermatophyta</taxon>
        <taxon>Magnoliopsida</taxon>
        <taxon>Liliopsida</taxon>
        <taxon>Araceae</taxon>
        <taxon>Pothoideae</taxon>
        <taxon>Potheae</taxon>
        <taxon>Anthurium</taxon>
    </lineage>
</organism>
<dbReference type="GO" id="GO:0009536">
    <property type="term" value="C:plastid"/>
    <property type="evidence" value="ECO:0007669"/>
    <property type="project" value="UniProtKB-SubCell"/>
</dbReference>
<evidence type="ECO:0000256" key="3">
    <source>
        <dbReference type="ARBA" id="ARBA00022946"/>
    </source>
</evidence>
<keyword evidence="3" id="KW-0809">Transit peptide</keyword>
<evidence type="ECO:0000256" key="1">
    <source>
        <dbReference type="ARBA" id="ARBA00004474"/>
    </source>
</evidence>
<dbReference type="InterPro" id="IPR039633">
    <property type="entry name" value="PAP"/>
</dbReference>
<evidence type="ECO:0000256" key="2">
    <source>
        <dbReference type="ARBA" id="ARBA00022640"/>
    </source>
</evidence>
<feature type="non-terminal residue" evidence="6">
    <location>
        <position position="1"/>
    </location>
</feature>
<dbReference type="InterPro" id="IPR006843">
    <property type="entry name" value="PAP/fibrillin_dom"/>
</dbReference>
<keyword evidence="2" id="KW-0934">Plastid</keyword>
<evidence type="ECO:0000259" key="5">
    <source>
        <dbReference type="Pfam" id="PF04755"/>
    </source>
</evidence>
<sequence length="430" mass="47940">KKKNPARGRGRLWCVVGDRGALEMAAGAGKLGLPLLSSPRVSSPSPSHCRRRHPEQFSSLGPKKRHFPPRPVSSSLVEAREGGGELLAFSDPEVRLVEGLLGVQGRGRSATPQQLKDVEQAVSALEDLRGVPDPTSSSLIEGCWQLIFTTRPGTASPIQRLFVGFDVFNVFQEVYLRTDDPRVCNIVRFANAAGELKVEAEATIKDGKRILFRFDRAAFTFRFLPFKVPYPVPFRLLGDEAKGWLDTTYLSQTGNIRISRGSKGTTFVLQKRTDPRQRLLSAISTGAGVKEVIDELVMLKQNRTCEESQLLEGEWQLLWTSKLEEEHWLDSAAIGLKGLQIVRKNGEVENLVHVFPGFILSACGSFIKSDKSYNIMMSTGAIMMGTVKFPLEIKSSYNMHLLYIDKKIRITRGYEGVIFVHLRVNIPERS</sequence>